<feature type="domain" description="Methionyl/Valyl/Leucyl/Isoleucyl-tRNA synthetase anticodon-binding" evidence="12">
    <location>
        <begin position="630"/>
        <end position="728"/>
    </location>
</feature>
<evidence type="ECO:0000259" key="11">
    <source>
        <dbReference type="Pfam" id="PF00133"/>
    </source>
</evidence>
<dbReference type="InterPro" id="IPR002300">
    <property type="entry name" value="aa-tRNA-synth_Ia"/>
</dbReference>
<comment type="similarity">
    <text evidence="10">Belongs to the class-I aminoacyl-tRNA synthetase family.</text>
</comment>
<reference evidence="13 14" key="1">
    <citation type="journal article" date="2015" name="Nature">
        <title>rRNA introns, odd ribosomes, and small enigmatic genomes across a large radiation of phyla.</title>
        <authorList>
            <person name="Brown C.T."/>
            <person name="Hug L.A."/>
            <person name="Thomas B.C."/>
            <person name="Sharon I."/>
            <person name="Castelle C.J."/>
            <person name="Singh A."/>
            <person name="Wilkins M.J."/>
            <person name="Williams K.H."/>
            <person name="Banfield J.F."/>
        </authorList>
    </citation>
    <scope>NUCLEOTIDE SEQUENCE [LARGE SCALE GENOMIC DNA]</scope>
</reference>
<protein>
    <recommendedName>
        <fullName evidence="1 9">Valine--tRNA ligase</fullName>
        <ecNumber evidence="1 9">6.1.1.9</ecNumber>
    </recommendedName>
</protein>
<dbReference type="GO" id="GO:0005829">
    <property type="term" value="C:cytosol"/>
    <property type="evidence" value="ECO:0007669"/>
    <property type="project" value="TreeGrafter"/>
</dbReference>
<evidence type="ECO:0000256" key="2">
    <source>
        <dbReference type="ARBA" id="ARBA00022490"/>
    </source>
</evidence>
<dbReference type="InterPro" id="IPR013155">
    <property type="entry name" value="M/V/L/I-tRNA-synth_anticd-bd"/>
</dbReference>
<dbReference type="PANTHER" id="PTHR11946:SF93">
    <property type="entry name" value="VALINE--TRNA LIGASE, CHLOROPLASTIC_MITOCHONDRIAL 2"/>
    <property type="match status" value="1"/>
</dbReference>
<evidence type="ECO:0000256" key="7">
    <source>
        <dbReference type="ARBA" id="ARBA00023146"/>
    </source>
</evidence>
<proteinExistence type="inferred from homology"/>
<evidence type="ECO:0000256" key="6">
    <source>
        <dbReference type="ARBA" id="ARBA00022917"/>
    </source>
</evidence>
<keyword evidence="5 10" id="KW-0067">ATP-binding</keyword>
<dbReference type="SUPFAM" id="SSF47323">
    <property type="entry name" value="Anticodon-binding domain of a subclass of class I aminoacyl-tRNA synthetases"/>
    <property type="match status" value="1"/>
</dbReference>
<dbReference type="PRINTS" id="PR00986">
    <property type="entry name" value="TRNASYNTHVAL"/>
</dbReference>
<keyword evidence="6 10" id="KW-0648">Protein biosynthesis</keyword>
<dbReference type="CDD" id="cd07962">
    <property type="entry name" value="Anticodon_Ia_Val"/>
    <property type="match status" value="1"/>
</dbReference>
<name>A0A0G0Y8Z9_9BACT</name>
<dbReference type="Gene3D" id="1.10.730.10">
    <property type="entry name" value="Isoleucyl-tRNA Synthetase, Domain 1"/>
    <property type="match status" value="1"/>
</dbReference>
<evidence type="ECO:0000313" key="14">
    <source>
        <dbReference type="Proteomes" id="UP000034160"/>
    </source>
</evidence>
<comment type="catalytic activity">
    <reaction evidence="8">
        <text>tRNA(Val) + L-valine + ATP = L-valyl-tRNA(Val) + AMP + diphosphate</text>
        <dbReference type="Rhea" id="RHEA:10704"/>
        <dbReference type="Rhea" id="RHEA-COMP:9672"/>
        <dbReference type="Rhea" id="RHEA-COMP:9708"/>
        <dbReference type="ChEBI" id="CHEBI:30616"/>
        <dbReference type="ChEBI" id="CHEBI:33019"/>
        <dbReference type="ChEBI" id="CHEBI:57762"/>
        <dbReference type="ChEBI" id="CHEBI:78442"/>
        <dbReference type="ChEBI" id="CHEBI:78537"/>
        <dbReference type="ChEBI" id="CHEBI:456215"/>
        <dbReference type="EC" id="6.1.1.9"/>
    </reaction>
</comment>
<dbReference type="InterPro" id="IPR001412">
    <property type="entry name" value="aa-tRNA-synth_I_CS"/>
</dbReference>
<evidence type="ECO:0000256" key="5">
    <source>
        <dbReference type="ARBA" id="ARBA00022840"/>
    </source>
</evidence>
<dbReference type="SUPFAM" id="SSF52374">
    <property type="entry name" value="Nucleotidylyl transferase"/>
    <property type="match status" value="1"/>
</dbReference>
<dbReference type="CDD" id="cd00817">
    <property type="entry name" value="ValRS_core"/>
    <property type="match status" value="1"/>
</dbReference>
<gene>
    <name evidence="13" type="ORF">UU93_C0001G0021</name>
</gene>
<evidence type="ECO:0000256" key="1">
    <source>
        <dbReference type="ARBA" id="ARBA00013169"/>
    </source>
</evidence>
<keyword evidence="2" id="KW-0963">Cytoplasm</keyword>
<evidence type="ECO:0000313" key="13">
    <source>
        <dbReference type="EMBL" id="KKS33190.1"/>
    </source>
</evidence>
<dbReference type="STRING" id="1618356.UU93_C0001G0021"/>
<dbReference type="InterPro" id="IPR014729">
    <property type="entry name" value="Rossmann-like_a/b/a_fold"/>
</dbReference>
<dbReference type="EMBL" id="LCCN01000001">
    <property type="protein sequence ID" value="KKS33190.1"/>
    <property type="molecule type" value="Genomic_DNA"/>
</dbReference>
<dbReference type="GO" id="GO:0002161">
    <property type="term" value="F:aminoacyl-tRNA deacylase activity"/>
    <property type="evidence" value="ECO:0007669"/>
    <property type="project" value="InterPro"/>
</dbReference>
<dbReference type="InterPro" id="IPR009008">
    <property type="entry name" value="Val/Leu/Ile-tRNA-synth_edit"/>
</dbReference>
<evidence type="ECO:0000256" key="10">
    <source>
        <dbReference type="RuleBase" id="RU363035"/>
    </source>
</evidence>
<organism evidence="13 14">
    <name type="scientific">Candidatus Amesbacteria bacterium GW2011_GWA2_42_12</name>
    <dbReference type="NCBI Taxonomy" id="1618356"/>
    <lineage>
        <taxon>Bacteria</taxon>
        <taxon>Candidatus Amesiibacteriota</taxon>
    </lineage>
</organism>
<keyword evidence="7 10" id="KW-0030">Aminoacyl-tRNA synthetase</keyword>
<dbReference type="GO" id="GO:0005524">
    <property type="term" value="F:ATP binding"/>
    <property type="evidence" value="ECO:0007669"/>
    <property type="project" value="UniProtKB-KW"/>
</dbReference>
<accession>A0A0G0Y8Z9</accession>
<evidence type="ECO:0000256" key="9">
    <source>
        <dbReference type="NCBIfam" id="TIGR00422"/>
    </source>
</evidence>
<dbReference type="GO" id="GO:0004832">
    <property type="term" value="F:valine-tRNA ligase activity"/>
    <property type="evidence" value="ECO:0007669"/>
    <property type="project" value="UniProtKB-UniRule"/>
</dbReference>
<dbReference type="Pfam" id="PF08264">
    <property type="entry name" value="Anticodon_1"/>
    <property type="match status" value="1"/>
</dbReference>
<dbReference type="GO" id="GO:0006438">
    <property type="term" value="P:valyl-tRNA aminoacylation"/>
    <property type="evidence" value="ECO:0007669"/>
    <property type="project" value="UniProtKB-UniRule"/>
</dbReference>
<dbReference type="PROSITE" id="PS00178">
    <property type="entry name" value="AA_TRNA_LIGASE_I"/>
    <property type="match status" value="1"/>
</dbReference>
<keyword evidence="4 10" id="KW-0547">Nucleotide-binding</keyword>
<evidence type="ECO:0000256" key="8">
    <source>
        <dbReference type="ARBA" id="ARBA00047552"/>
    </source>
</evidence>
<dbReference type="NCBIfam" id="NF004349">
    <property type="entry name" value="PRK05729.1"/>
    <property type="match status" value="1"/>
</dbReference>
<feature type="domain" description="Aminoacyl-tRNA synthetase class Ia" evidence="11">
    <location>
        <begin position="14"/>
        <end position="578"/>
    </location>
</feature>
<comment type="caution">
    <text evidence="13">The sequence shown here is derived from an EMBL/GenBank/DDBJ whole genome shotgun (WGS) entry which is preliminary data.</text>
</comment>
<evidence type="ECO:0000259" key="12">
    <source>
        <dbReference type="Pfam" id="PF08264"/>
    </source>
</evidence>
<dbReference type="Gene3D" id="3.40.50.620">
    <property type="entry name" value="HUPs"/>
    <property type="match status" value="2"/>
</dbReference>
<dbReference type="SUPFAM" id="SSF50677">
    <property type="entry name" value="ValRS/IleRS/LeuRS editing domain"/>
    <property type="match status" value="1"/>
</dbReference>
<dbReference type="EC" id="6.1.1.9" evidence="1 9"/>
<keyword evidence="3 10" id="KW-0436">Ligase</keyword>
<dbReference type="InterPro" id="IPR033705">
    <property type="entry name" value="Anticodon_Ia_Val"/>
</dbReference>
<dbReference type="AlphaFoldDB" id="A0A0G0Y8Z9"/>
<dbReference type="Proteomes" id="UP000034160">
    <property type="component" value="Unassembled WGS sequence"/>
</dbReference>
<dbReference type="Pfam" id="PF00133">
    <property type="entry name" value="tRNA-synt_1"/>
    <property type="match status" value="1"/>
</dbReference>
<dbReference type="InterPro" id="IPR002303">
    <property type="entry name" value="Valyl-tRNA_ligase"/>
</dbReference>
<dbReference type="PATRIC" id="fig|1618356.3.peg.21"/>
<dbReference type="InterPro" id="IPR009080">
    <property type="entry name" value="tRNAsynth_Ia_anticodon-bd"/>
</dbReference>
<dbReference type="NCBIfam" id="TIGR00422">
    <property type="entry name" value="valS"/>
    <property type="match status" value="1"/>
</dbReference>
<evidence type="ECO:0000256" key="4">
    <source>
        <dbReference type="ARBA" id="ARBA00022741"/>
    </source>
</evidence>
<dbReference type="PANTHER" id="PTHR11946">
    <property type="entry name" value="VALYL-TRNA SYNTHETASES"/>
    <property type="match status" value="1"/>
</dbReference>
<sequence>MDKNYDHKKYEADIYKKWEDSGAFKPLDSTRGLRPFTIIMPPPNANGELHLGHVTFVAVSDALIRYHRMKGESTLWLPGIDHAGILTQVTFEKKLLKEENQSRYSLGREEFYRRCYDFAIFNKSAMENQMRGLGSSCDWSREKFTLDPQISKMVFETFVKMHKEGLIYRGYRIVNWCPRCRSTLADVELEWQERTDPLYYIKYGPFVLATVRPETKFGDIAIAVHPKDKRYTKYVGQEIEVEGLLGKFKLKVIADEAVDMNFGTGVIKVTPGHDPLDWEIGQRHKLKVKSVIDFDGKLTSIAGSYAGLKVAEARKKVAEDLQNKGLIEKIDDKYVHQVATCERCNSVIEPLMSRQWFVSIKPLAQKAIEAVESGEVRIVPEKFEKMYFNWMRNIRDWPISRQIWWGHQLPVWYSRKSQVTSEQITEFEKLAKNDSGAKTDVLESPIVSIEKPTGDDEYIQDPDTFDTWFSSGQWPFTTLRASQPGDFEKFYPTTVMNTAYEILFLWVARMIMFGIYLTGKAPFKVALINGILRDDKGLKMSKSKGNGVNPNETIDQHGADAIRMALLSGRDNGNDLSISKNQMEQRIRGYRNFANKIWNASRYVIALAPNSKSPNFAKASSGKQTLNLKDKEFRDKLNIIIKDVTTSFEKYDLGIAAEKVYTEFWHWYCDICIEDNKKGELSNEVLKEGLVTFLKLIHPFMPFVTEAIWSFGVAQDKQGMLITASWPE</sequence>
<evidence type="ECO:0000256" key="3">
    <source>
        <dbReference type="ARBA" id="ARBA00022598"/>
    </source>
</evidence>